<dbReference type="SUPFAM" id="SSF53901">
    <property type="entry name" value="Thiolase-like"/>
    <property type="match status" value="2"/>
</dbReference>
<gene>
    <name evidence="2" type="ORF">UFOPK3164_01007</name>
    <name evidence="3" type="ORF">UFOPK3427_01319</name>
    <name evidence="4" type="ORF">UFOPK4112_00607</name>
</gene>
<dbReference type="AlphaFoldDB" id="A0A6J7A9L5"/>
<feature type="domain" description="ChsH2 C-terminal OB-fold" evidence="1">
    <location>
        <begin position="399"/>
        <end position="455"/>
    </location>
</feature>
<accession>A0A6J7A9L5</accession>
<dbReference type="Gene3D" id="3.40.47.10">
    <property type="match status" value="2"/>
</dbReference>
<dbReference type="PANTHER" id="PTHR34075">
    <property type="entry name" value="BLR3430 PROTEIN"/>
    <property type="match status" value="1"/>
</dbReference>
<evidence type="ECO:0000313" key="3">
    <source>
        <dbReference type="EMBL" id="CAB4878820.1"/>
    </source>
</evidence>
<dbReference type="InterPro" id="IPR012340">
    <property type="entry name" value="NA-bd_OB-fold"/>
</dbReference>
<dbReference type="Pfam" id="PF01796">
    <property type="entry name" value="OB_ChsH2_C"/>
    <property type="match status" value="1"/>
</dbReference>
<reference evidence="2" key="1">
    <citation type="submission" date="2020-05" db="EMBL/GenBank/DDBJ databases">
        <authorList>
            <person name="Chiriac C."/>
            <person name="Salcher M."/>
            <person name="Ghai R."/>
            <person name="Kavagutti S V."/>
        </authorList>
    </citation>
    <scope>NUCLEOTIDE SEQUENCE</scope>
</reference>
<dbReference type="EMBL" id="CAFABE010000043">
    <property type="protein sequence ID" value="CAB4829298.1"/>
    <property type="molecule type" value="Genomic_DNA"/>
</dbReference>
<dbReference type="InterPro" id="IPR052513">
    <property type="entry name" value="Thioester_dehydratase-like"/>
</dbReference>
<dbReference type="EMBL" id="CAFBLT010000001">
    <property type="protein sequence ID" value="CAB4878820.1"/>
    <property type="molecule type" value="Genomic_DNA"/>
</dbReference>
<proteinExistence type="predicted"/>
<dbReference type="InterPro" id="IPR016039">
    <property type="entry name" value="Thiolase-like"/>
</dbReference>
<evidence type="ECO:0000259" key="1">
    <source>
        <dbReference type="Pfam" id="PF01796"/>
    </source>
</evidence>
<evidence type="ECO:0000313" key="4">
    <source>
        <dbReference type="EMBL" id="CAB5016009.1"/>
    </source>
</evidence>
<evidence type="ECO:0000313" key="2">
    <source>
        <dbReference type="EMBL" id="CAB4829298.1"/>
    </source>
</evidence>
<dbReference type="EMBL" id="CAFBPM010000004">
    <property type="protein sequence ID" value="CAB5016009.1"/>
    <property type="molecule type" value="Genomic_DNA"/>
</dbReference>
<dbReference type="InterPro" id="IPR002878">
    <property type="entry name" value="ChsH2_C"/>
</dbReference>
<dbReference type="PANTHER" id="PTHR34075:SF5">
    <property type="entry name" value="BLR3430 PROTEIN"/>
    <property type="match status" value="1"/>
</dbReference>
<organism evidence="2">
    <name type="scientific">freshwater metagenome</name>
    <dbReference type="NCBI Taxonomy" id="449393"/>
    <lineage>
        <taxon>unclassified sequences</taxon>
        <taxon>metagenomes</taxon>
        <taxon>ecological metagenomes</taxon>
    </lineage>
</organism>
<sequence>MTSGIGSWGVYLPYWRLERSAIAQSLGIAAGRGERTVASFDEDTTTLGVEASRRALATTASEEISQVLFSTPEPAYQDKTNATTIHGALSLDQHAAAYDIVGSVRSGVAALLMGLDAGARETTLVMIAEIRTGLAGGADERDSGDAAVAFRCVPEGAAVELIARASTSEEFVDRWRVPGEASSHQWEERFGEEAYVPLARAAFQEALKKAGITAEEIDTLIVTGLHARSLRVIKNSLGVDADRLAPDLALHAGNLGAAHLGISLADTLERAAPGHVIVTLQLADGADALVWRTTDAILDIQQAQRAANAKSVEEQLVSGRTDLAYNSFLTWRGQLHREPPRRPEPGRPGAPNMLRSEGWKYGFHASRCTSCGFRHLPPSRVCLKCKAVDEMEPERLADLEGTVATFTIDHLAFSLSPPTVGVVVDFDGGGRFRCELTDCDPSTVKIGMRVQMTFRRFYTADGIHNYFWKARPLQTSSAKEA</sequence>
<dbReference type="GO" id="GO:0016746">
    <property type="term" value="F:acyltransferase activity"/>
    <property type="evidence" value="ECO:0007669"/>
    <property type="project" value="InterPro"/>
</dbReference>
<protein>
    <submittedName>
        <fullName evidence="2">Unannotated protein</fullName>
    </submittedName>
</protein>
<dbReference type="SUPFAM" id="SSF50249">
    <property type="entry name" value="Nucleic acid-binding proteins"/>
    <property type="match status" value="1"/>
</dbReference>
<name>A0A6J7A9L5_9ZZZZ</name>